<evidence type="ECO:0000256" key="1">
    <source>
        <dbReference type="ARBA" id="ARBA00004127"/>
    </source>
</evidence>
<dbReference type="InterPro" id="IPR007318">
    <property type="entry name" value="Phopholipid_MeTrfase"/>
</dbReference>
<evidence type="ECO:0008006" key="8">
    <source>
        <dbReference type="Google" id="ProtNLM"/>
    </source>
</evidence>
<proteinExistence type="predicted"/>
<feature type="transmembrane region" description="Helical" evidence="5">
    <location>
        <begin position="76"/>
        <end position="97"/>
    </location>
</feature>
<organism evidence="6 7">
    <name type="scientific">Flaviaesturariibacter amylovorans</name>
    <dbReference type="NCBI Taxonomy" id="1084520"/>
    <lineage>
        <taxon>Bacteria</taxon>
        <taxon>Pseudomonadati</taxon>
        <taxon>Bacteroidota</taxon>
        <taxon>Chitinophagia</taxon>
        <taxon>Chitinophagales</taxon>
        <taxon>Chitinophagaceae</taxon>
        <taxon>Flaviaestuariibacter</taxon>
    </lineage>
</organism>
<evidence type="ECO:0000256" key="4">
    <source>
        <dbReference type="ARBA" id="ARBA00023136"/>
    </source>
</evidence>
<feature type="transmembrane region" description="Helical" evidence="5">
    <location>
        <begin position="47"/>
        <end position="64"/>
    </location>
</feature>
<evidence type="ECO:0000256" key="2">
    <source>
        <dbReference type="ARBA" id="ARBA00022692"/>
    </source>
</evidence>
<keyword evidence="7" id="KW-1185">Reference proteome</keyword>
<reference evidence="7" key="1">
    <citation type="journal article" date="2019" name="Int. J. Syst. Evol. Microbiol.">
        <title>The Global Catalogue of Microorganisms (GCM) 10K type strain sequencing project: providing services to taxonomists for standard genome sequencing and annotation.</title>
        <authorList>
            <consortium name="The Broad Institute Genomics Platform"/>
            <consortium name="The Broad Institute Genome Sequencing Center for Infectious Disease"/>
            <person name="Wu L."/>
            <person name="Ma J."/>
        </authorList>
    </citation>
    <scope>NUCLEOTIDE SEQUENCE [LARGE SCALE GENOMIC DNA]</scope>
    <source>
        <strain evidence="7">JCM 17919</strain>
    </source>
</reference>
<dbReference type="Proteomes" id="UP001501725">
    <property type="component" value="Unassembled WGS sequence"/>
</dbReference>
<comment type="subcellular location">
    <subcellularLocation>
        <location evidence="1">Endomembrane system</location>
        <topology evidence="1">Multi-pass membrane protein</topology>
    </subcellularLocation>
</comment>
<dbReference type="RefSeq" id="WP_345255468.1">
    <property type="nucleotide sequence ID" value="NZ_BAABGY010000007.1"/>
</dbReference>
<dbReference type="EMBL" id="BAABGY010000007">
    <property type="protein sequence ID" value="GAA4329384.1"/>
    <property type="molecule type" value="Genomic_DNA"/>
</dbReference>
<gene>
    <name evidence="6" type="ORF">GCM10023184_19880</name>
</gene>
<protein>
    <recommendedName>
        <fullName evidence="8">Isoprenylcysteine carboxylmethyltransferase family protein</fullName>
    </recommendedName>
</protein>
<feature type="transmembrane region" description="Helical" evidence="5">
    <location>
        <begin position="129"/>
        <end position="156"/>
    </location>
</feature>
<evidence type="ECO:0000256" key="5">
    <source>
        <dbReference type="SAM" id="Phobius"/>
    </source>
</evidence>
<keyword evidence="2 5" id="KW-0812">Transmembrane</keyword>
<keyword evidence="3 5" id="KW-1133">Transmembrane helix</keyword>
<accession>A0ABP8GSS1</accession>
<dbReference type="PANTHER" id="PTHR12714">
    <property type="entry name" value="PROTEIN-S ISOPRENYLCYSTEINE O-METHYLTRANSFERASE"/>
    <property type="match status" value="1"/>
</dbReference>
<name>A0ABP8GSS1_9BACT</name>
<dbReference type="PANTHER" id="PTHR12714:SF9">
    <property type="entry name" value="PROTEIN-S-ISOPRENYLCYSTEINE O-METHYLTRANSFERASE"/>
    <property type="match status" value="1"/>
</dbReference>
<evidence type="ECO:0000313" key="7">
    <source>
        <dbReference type="Proteomes" id="UP001501725"/>
    </source>
</evidence>
<evidence type="ECO:0000256" key="3">
    <source>
        <dbReference type="ARBA" id="ARBA00022989"/>
    </source>
</evidence>
<dbReference type="Pfam" id="PF04191">
    <property type="entry name" value="PEMT"/>
    <property type="match status" value="1"/>
</dbReference>
<dbReference type="Gene3D" id="1.20.120.1630">
    <property type="match status" value="1"/>
</dbReference>
<sequence length="199" mass="22562">MTEPHLLLALLWILFGVFHSALASGRFKRWLFGLANGARPYYRVGYTLFAFVSLGIVLWYQLALPSPRLLSPAWQPLGFGLATLGGVLMAVCIKKYFLSLSGLKSLFRHRELAPELRIDGVHRYVRHPLYLGTFVFIWGLFFLFPTLSGLIACVAIQGYTMIGIRYEEAKLLQDFGPAYGDYQAKVPRLLPLRRPLPRS</sequence>
<keyword evidence="4 5" id="KW-0472">Membrane</keyword>
<comment type="caution">
    <text evidence="6">The sequence shown here is derived from an EMBL/GenBank/DDBJ whole genome shotgun (WGS) entry which is preliminary data.</text>
</comment>
<evidence type="ECO:0000313" key="6">
    <source>
        <dbReference type="EMBL" id="GAA4329384.1"/>
    </source>
</evidence>